<dbReference type="RefSeq" id="WP_149099720.1">
    <property type="nucleotide sequence ID" value="NZ_BMMG01000006.1"/>
</dbReference>
<feature type="signal peptide" evidence="1">
    <location>
        <begin position="1"/>
        <end position="20"/>
    </location>
</feature>
<organism evidence="3 5">
    <name type="scientific">Rufibacter glacialis</name>
    <dbReference type="NCBI Taxonomy" id="1259555"/>
    <lineage>
        <taxon>Bacteria</taxon>
        <taxon>Pseudomonadati</taxon>
        <taxon>Bacteroidota</taxon>
        <taxon>Cytophagia</taxon>
        <taxon>Cytophagales</taxon>
        <taxon>Hymenobacteraceae</taxon>
        <taxon>Rufibacter</taxon>
    </lineage>
</organism>
<protein>
    <submittedName>
        <fullName evidence="3">PorT family protein</fullName>
    </submittedName>
    <submittedName>
        <fullName evidence="4">Porin family protein</fullName>
    </submittedName>
</protein>
<reference evidence="4 6" key="3">
    <citation type="submission" date="2024-08" db="EMBL/GenBank/DDBJ databases">
        <authorList>
            <person name="Wei W."/>
        </authorList>
    </citation>
    <scope>NUCLEOTIDE SEQUENCE [LARGE SCALE GENOMIC DNA]</scope>
    <source>
        <strain evidence="4 6">XU2</strain>
    </source>
</reference>
<evidence type="ECO:0000256" key="1">
    <source>
        <dbReference type="SAM" id="SignalP"/>
    </source>
</evidence>
<evidence type="ECO:0000313" key="5">
    <source>
        <dbReference type="Proteomes" id="UP000323866"/>
    </source>
</evidence>
<sequence length="199" mass="21871">MKSIFLSLALFALTSLAAQAQMFTLGLKAGVSSSNVDFKNPNANFSQFREEGSITGFHAGVFTRLNVAGFLLQPEAVLSSSGGKFEVPNEMGQTSIEEIGFTNLDVPILVGYKLFFLRAYAGPVASIMINSKMQKEEIKDSFESSDWGYQVGAGFDISRITADVRYERLKRSYTDPNTGSVDFRNQQVILSLGYKLFGK</sequence>
<reference evidence="3 5" key="2">
    <citation type="submission" date="2019-09" db="EMBL/GenBank/DDBJ databases">
        <title>A bacterium isolated from glacier soil.</title>
        <authorList>
            <person name="Liu Q."/>
        </authorList>
    </citation>
    <scope>NUCLEOTIDE SEQUENCE [LARGE SCALE GENOMIC DNA]</scope>
    <source>
        <strain evidence="3 5">MDT1-10-3</strain>
    </source>
</reference>
<dbReference type="AlphaFoldDB" id="A0A5M8Q719"/>
<accession>A0A5M8Q719</accession>
<keyword evidence="1" id="KW-0732">Signal</keyword>
<feature type="chain" id="PRO_5024298827" evidence="1">
    <location>
        <begin position="21"/>
        <end position="199"/>
    </location>
</feature>
<evidence type="ECO:0000313" key="3">
    <source>
        <dbReference type="EMBL" id="KAA6431699.1"/>
    </source>
</evidence>
<dbReference type="OrthoDB" id="1001536at2"/>
<evidence type="ECO:0000313" key="6">
    <source>
        <dbReference type="Proteomes" id="UP001570846"/>
    </source>
</evidence>
<dbReference type="Proteomes" id="UP001570846">
    <property type="component" value="Unassembled WGS sequence"/>
</dbReference>
<reference evidence="3 5" key="1">
    <citation type="submission" date="2019-07" db="EMBL/GenBank/DDBJ databases">
        <authorList>
            <person name="Qu J.-H."/>
        </authorList>
    </citation>
    <scope>NUCLEOTIDE SEQUENCE [LARGE SCALE GENOMIC DNA]</scope>
    <source>
        <strain evidence="3 5">MDT1-10-3</strain>
    </source>
</reference>
<feature type="domain" description="Outer membrane protein beta-barrel" evidence="2">
    <location>
        <begin position="19"/>
        <end position="167"/>
    </location>
</feature>
<evidence type="ECO:0000259" key="2">
    <source>
        <dbReference type="Pfam" id="PF13568"/>
    </source>
</evidence>
<comment type="caution">
    <text evidence="3">The sequence shown here is derived from an EMBL/GenBank/DDBJ whole genome shotgun (WGS) entry which is preliminary data.</text>
</comment>
<dbReference type="Proteomes" id="UP000323866">
    <property type="component" value="Unassembled WGS sequence"/>
</dbReference>
<dbReference type="InterPro" id="IPR025665">
    <property type="entry name" value="Beta-barrel_OMP_2"/>
</dbReference>
<evidence type="ECO:0000313" key="4">
    <source>
        <dbReference type="EMBL" id="MFA1771841.1"/>
    </source>
</evidence>
<dbReference type="SUPFAM" id="SSF56925">
    <property type="entry name" value="OMPA-like"/>
    <property type="match status" value="1"/>
</dbReference>
<gene>
    <name evidence="4" type="ORF">ACD591_11105</name>
    <name evidence="3" type="ORF">FOE74_16390</name>
</gene>
<proteinExistence type="predicted"/>
<keyword evidence="6" id="KW-1185">Reference proteome</keyword>
<dbReference type="Pfam" id="PF13568">
    <property type="entry name" value="OMP_b-brl_2"/>
    <property type="match status" value="1"/>
</dbReference>
<dbReference type="InterPro" id="IPR011250">
    <property type="entry name" value="OMP/PagP_B-barrel"/>
</dbReference>
<name>A0A5M8Q719_9BACT</name>
<dbReference type="EMBL" id="JBGOGF010000005">
    <property type="protein sequence ID" value="MFA1771841.1"/>
    <property type="molecule type" value="Genomic_DNA"/>
</dbReference>
<dbReference type="EMBL" id="VKKZ01000023">
    <property type="protein sequence ID" value="KAA6431699.1"/>
    <property type="molecule type" value="Genomic_DNA"/>
</dbReference>